<dbReference type="PANTHER" id="PTHR10121">
    <property type="entry name" value="COATOMER SUBUNIT DELTA"/>
    <property type="match status" value="1"/>
</dbReference>
<evidence type="ECO:0000256" key="3">
    <source>
        <dbReference type="ARBA" id="ARBA00022490"/>
    </source>
</evidence>
<keyword evidence="4 5" id="KW-0653">Protein transport</keyword>
<evidence type="ECO:0000313" key="8">
    <source>
        <dbReference type="Proteomes" id="UP000295252"/>
    </source>
</evidence>
<comment type="subcellular location">
    <subcellularLocation>
        <location evidence="5 6">Cytoplasm</location>
    </subcellularLocation>
    <subcellularLocation>
        <location evidence="5 6">Cytoplasmic vesicle</location>
        <location evidence="5 6">COPI-coated vesicle membrane</location>
        <topology evidence="5 6">Peripheral membrane protein</topology>
        <orientation evidence="5 6">Cytoplasmic side</orientation>
    </subcellularLocation>
    <subcellularLocation>
        <location evidence="5 6">Golgi apparatus membrane</location>
        <topology evidence="5 6">Peripheral membrane protein</topology>
        <orientation evidence="5 6">Cytoplasmic side</orientation>
    </subcellularLocation>
</comment>
<keyword evidence="2 5" id="KW-0813">Transport</keyword>
<comment type="subunit">
    <text evidence="5">Oligomeric complex that consists of at least the alpha, beta, beta', gamma, delta, epsilon and zeta subunits.</text>
</comment>
<evidence type="ECO:0000256" key="5">
    <source>
        <dbReference type="RuleBase" id="RU364018"/>
    </source>
</evidence>
<comment type="similarity">
    <text evidence="1 5">Belongs to the adaptor complexes medium subunit family. Delta-COP subfamily.</text>
</comment>
<keyword evidence="8" id="KW-1185">Reference proteome</keyword>
<keyword evidence="5" id="KW-0333">Golgi apparatus</keyword>
<dbReference type="OrthoDB" id="1738399at2759"/>
<dbReference type="STRING" id="49390.A0A068VPR2"/>
<evidence type="ECO:0000256" key="1">
    <source>
        <dbReference type="ARBA" id="ARBA00010516"/>
    </source>
</evidence>
<dbReference type="GO" id="GO:0051645">
    <property type="term" value="P:Golgi localization"/>
    <property type="evidence" value="ECO:0007669"/>
    <property type="project" value="TreeGrafter"/>
</dbReference>
<organism evidence="7 8">
    <name type="scientific">Coffea canephora</name>
    <name type="common">Robusta coffee</name>
    <dbReference type="NCBI Taxonomy" id="49390"/>
    <lineage>
        <taxon>Eukaryota</taxon>
        <taxon>Viridiplantae</taxon>
        <taxon>Streptophyta</taxon>
        <taxon>Embryophyta</taxon>
        <taxon>Tracheophyta</taxon>
        <taxon>Spermatophyta</taxon>
        <taxon>Magnoliopsida</taxon>
        <taxon>eudicotyledons</taxon>
        <taxon>Gunneridae</taxon>
        <taxon>Pentapetalae</taxon>
        <taxon>asterids</taxon>
        <taxon>lamiids</taxon>
        <taxon>Gentianales</taxon>
        <taxon>Rubiaceae</taxon>
        <taxon>Ixoroideae</taxon>
        <taxon>Gardenieae complex</taxon>
        <taxon>Bertiereae - Coffeeae clade</taxon>
        <taxon>Coffeeae</taxon>
        <taxon>Coffea</taxon>
    </lineage>
</organism>
<accession>A0A068VPR2</accession>
<comment type="function">
    <text evidence="5">The coatomer is a cytosolic protein complex that binds to dilysine motifs and reversibly associates with Golgi non-clathrin-coated vesicles, which further mediate biosynthetic protein transport from the ER, via the Golgi up to the trans Golgi network. Coatomer complex is required for budding from Golgi membranes, and is essential for the retrograde Golgi-to-ER transport of dilysine-tagged proteins.</text>
</comment>
<evidence type="ECO:0000313" key="7">
    <source>
        <dbReference type="EMBL" id="CDP21688.1"/>
    </source>
</evidence>
<dbReference type="InParanoid" id="A0A068VPR2"/>
<evidence type="ECO:0000256" key="6">
    <source>
        <dbReference type="RuleBase" id="RU366052"/>
    </source>
</evidence>
<dbReference type="AlphaFoldDB" id="A0A068VPR2"/>
<dbReference type="InterPro" id="IPR027059">
    <property type="entry name" value="Coatomer_dsu"/>
</dbReference>
<dbReference type="PhylomeDB" id="A0A068VPR2"/>
<dbReference type="PANTHER" id="PTHR10121:SF0">
    <property type="entry name" value="COATOMER SUBUNIT DELTA"/>
    <property type="match status" value="1"/>
</dbReference>
<keyword evidence="5" id="KW-0472">Membrane</keyword>
<dbReference type="GO" id="GO:0006890">
    <property type="term" value="P:retrograde vesicle-mediated transport, Golgi to endoplasmic reticulum"/>
    <property type="evidence" value="ECO:0007669"/>
    <property type="project" value="UniProtKB-UniRule"/>
</dbReference>
<dbReference type="GO" id="GO:0000139">
    <property type="term" value="C:Golgi membrane"/>
    <property type="evidence" value="ECO:0007669"/>
    <property type="project" value="UniProtKB-SubCell"/>
</dbReference>
<reference evidence="8" key="1">
    <citation type="journal article" date="2014" name="Science">
        <title>The coffee genome provides insight into the convergent evolution of caffeine biosynthesis.</title>
        <authorList>
            <person name="Denoeud F."/>
            <person name="Carretero-Paulet L."/>
            <person name="Dereeper A."/>
            <person name="Droc G."/>
            <person name="Guyot R."/>
            <person name="Pietrella M."/>
            <person name="Zheng C."/>
            <person name="Alberti A."/>
            <person name="Anthony F."/>
            <person name="Aprea G."/>
            <person name="Aury J.M."/>
            <person name="Bento P."/>
            <person name="Bernard M."/>
            <person name="Bocs S."/>
            <person name="Campa C."/>
            <person name="Cenci A."/>
            <person name="Combes M.C."/>
            <person name="Crouzillat D."/>
            <person name="Da Silva C."/>
            <person name="Daddiego L."/>
            <person name="De Bellis F."/>
            <person name="Dussert S."/>
            <person name="Garsmeur O."/>
            <person name="Gayraud T."/>
            <person name="Guignon V."/>
            <person name="Jahn K."/>
            <person name="Jamilloux V."/>
            <person name="Joet T."/>
            <person name="Labadie K."/>
            <person name="Lan T."/>
            <person name="Leclercq J."/>
            <person name="Lepelley M."/>
            <person name="Leroy T."/>
            <person name="Li L.T."/>
            <person name="Librado P."/>
            <person name="Lopez L."/>
            <person name="Munoz A."/>
            <person name="Noel B."/>
            <person name="Pallavicini A."/>
            <person name="Perrotta G."/>
            <person name="Poncet V."/>
            <person name="Pot D."/>
            <person name="Priyono X."/>
            <person name="Rigoreau M."/>
            <person name="Rouard M."/>
            <person name="Rozas J."/>
            <person name="Tranchant-Dubreuil C."/>
            <person name="VanBuren R."/>
            <person name="Zhang Q."/>
            <person name="Andrade A.C."/>
            <person name="Argout X."/>
            <person name="Bertrand B."/>
            <person name="de Kochko A."/>
            <person name="Graziosi G."/>
            <person name="Henry R.J."/>
            <person name="Jayarama X."/>
            <person name="Ming R."/>
            <person name="Nagai C."/>
            <person name="Rounsley S."/>
            <person name="Sankoff D."/>
            <person name="Giuliano G."/>
            <person name="Albert V.A."/>
            <person name="Wincker P."/>
            <person name="Lashermes P."/>
        </authorList>
    </citation>
    <scope>NUCLEOTIDE SEQUENCE [LARGE SCALE GENOMIC DNA]</scope>
    <source>
        <strain evidence="8">cv. DH200-94</strain>
    </source>
</reference>
<dbReference type="GO" id="GO:0006888">
    <property type="term" value="P:endoplasmic reticulum to Golgi vesicle-mediated transport"/>
    <property type="evidence" value="ECO:0007669"/>
    <property type="project" value="TreeGrafter"/>
</dbReference>
<keyword evidence="3 5" id="KW-0963">Cytoplasm</keyword>
<dbReference type="GO" id="GO:0030126">
    <property type="term" value="C:COPI vesicle coat"/>
    <property type="evidence" value="ECO:0007669"/>
    <property type="project" value="UniProtKB-UniRule"/>
</dbReference>
<proteinExistence type="inferred from homology"/>
<keyword evidence="5" id="KW-0968">Cytoplasmic vesicle</keyword>
<name>A0A068VPR2_COFCA</name>
<sequence>KWSGDGGKKFTLALKRGGRWGNIHPSHPLSRPSHKKLYIQNIYIIHKSNKTLLLRSFLLSHCRPLLSPQFLLRSLLFWSGLLYSLIIQTADLFDLESYPFNLNYSWHFYSELIACDLGSGSMEFVVPPADPASFFPISVRFTAASTFSDLKVANILPLGGEPAPKFSQRTLLTTETYQVG</sequence>
<dbReference type="Gramene" id="CDP21688">
    <property type="protein sequence ID" value="CDP21688"/>
    <property type="gene ID" value="GSCOC_T00004672001"/>
</dbReference>
<evidence type="ECO:0000256" key="4">
    <source>
        <dbReference type="ARBA" id="ARBA00022927"/>
    </source>
</evidence>
<dbReference type="Proteomes" id="UP000295252">
    <property type="component" value="Unassembled WGS sequence"/>
</dbReference>
<evidence type="ECO:0000256" key="2">
    <source>
        <dbReference type="ARBA" id="ARBA00022448"/>
    </source>
</evidence>
<keyword evidence="5" id="KW-0931">ER-Golgi transport</keyword>
<feature type="non-terminal residue" evidence="7">
    <location>
        <position position="1"/>
    </location>
</feature>
<gene>
    <name evidence="7" type="ORF">GSCOC_T00004672001</name>
</gene>
<protein>
    <recommendedName>
        <fullName evidence="5">Coatomer subunit delta</fullName>
    </recommendedName>
</protein>
<dbReference type="EMBL" id="HG744823">
    <property type="protein sequence ID" value="CDP21688.1"/>
    <property type="molecule type" value="Genomic_DNA"/>
</dbReference>
<dbReference type="GO" id="GO:0015031">
    <property type="term" value="P:protein transport"/>
    <property type="evidence" value="ECO:0007669"/>
    <property type="project" value="UniProtKB-KW"/>
</dbReference>